<protein>
    <submittedName>
        <fullName evidence="2">Transposase</fullName>
    </submittedName>
</protein>
<feature type="domain" description="Transposase zinc-ribbon" evidence="1">
    <location>
        <begin position="3"/>
        <end position="45"/>
    </location>
</feature>
<sequence>MSKTQEECLEILEQIRWGGQPRCPYCDSTNASPFKRERRYHCNTCFTSYSVTVGTLFHRTHVEMPKWFRVIQLFISQPNRFSVRQLASEICVNKNTASYMLSRLRKAVDEEPELLEQLYKAIDEPRF</sequence>
<dbReference type="RefSeq" id="WP_214438989.1">
    <property type="nucleotide sequence ID" value="NZ_JAECZB010000017.1"/>
</dbReference>
<organism evidence="2 3">
    <name type="scientific">Atlanticothrix silvestris CENA357</name>
    <dbReference type="NCBI Taxonomy" id="1725252"/>
    <lineage>
        <taxon>Bacteria</taxon>
        <taxon>Bacillati</taxon>
        <taxon>Cyanobacteriota</taxon>
        <taxon>Cyanophyceae</taxon>
        <taxon>Nostocales</taxon>
        <taxon>Nodulariaceae</taxon>
        <taxon>Atlanticothrix</taxon>
        <taxon>Atlanticothrix silvestris</taxon>
    </lineage>
</organism>
<evidence type="ECO:0000313" key="3">
    <source>
        <dbReference type="Proteomes" id="UP000599391"/>
    </source>
</evidence>
<gene>
    <name evidence="2" type="ORF">I8751_09945</name>
</gene>
<dbReference type="EMBL" id="JAECZB010000017">
    <property type="protein sequence ID" value="MBH8552687.1"/>
    <property type="molecule type" value="Genomic_DNA"/>
</dbReference>
<dbReference type="Pfam" id="PF12760">
    <property type="entry name" value="Zn_ribbon_IS1595"/>
    <property type="match status" value="1"/>
</dbReference>
<accession>A0A8J7HBJ2</accession>
<reference evidence="2 3" key="1">
    <citation type="journal article" date="2021" name="Int. J. Syst. Evol. Microbiol.">
        <title>Amazonocrinis nigriterrae gen. nov., sp. nov., Atlanticothrix silvestris gen. nov., sp. nov. and Dendronalium phyllosphericum gen. nov., sp. nov., nostocacean cyanobacteria from Brazilian environments.</title>
        <authorList>
            <person name="Alvarenga D.O."/>
            <person name="Andreote A.P.D."/>
            <person name="Branco L.H.Z."/>
            <person name="Delbaje E."/>
            <person name="Cruz R.B."/>
            <person name="Varani A.M."/>
            <person name="Fiore M.F."/>
        </authorList>
    </citation>
    <scope>NUCLEOTIDE SEQUENCE [LARGE SCALE GENOMIC DNA]</scope>
    <source>
        <strain evidence="2 3">CENA357</strain>
    </source>
</reference>
<name>A0A8J7HBJ2_9CYAN</name>
<dbReference type="InterPro" id="IPR024442">
    <property type="entry name" value="Transposase_Zn_ribbon"/>
</dbReference>
<dbReference type="Proteomes" id="UP000599391">
    <property type="component" value="Unassembled WGS sequence"/>
</dbReference>
<evidence type="ECO:0000259" key="1">
    <source>
        <dbReference type="Pfam" id="PF12760"/>
    </source>
</evidence>
<proteinExistence type="predicted"/>
<comment type="caution">
    <text evidence="2">The sequence shown here is derived from an EMBL/GenBank/DDBJ whole genome shotgun (WGS) entry which is preliminary data.</text>
</comment>
<keyword evidence="3" id="KW-1185">Reference proteome</keyword>
<evidence type="ECO:0000313" key="2">
    <source>
        <dbReference type="EMBL" id="MBH8552687.1"/>
    </source>
</evidence>
<dbReference type="AlphaFoldDB" id="A0A8J7HBJ2"/>